<proteinExistence type="predicted"/>
<evidence type="ECO:0000313" key="4">
    <source>
        <dbReference type="Proteomes" id="UP001576776"/>
    </source>
</evidence>
<accession>A0ABV4YH46</accession>
<feature type="compositionally biased region" description="Polar residues" evidence="1">
    <location>
        <begin position="15"/>
        <end position="28"/>
    </location>
</feature>
<dbReference type="Pfam" id="PF04972">
    <property type="entry name" value="BON"/>
    <property type="match status" value="1"/>
</dbReference>
<reference evidence="3 4" key="1">
    <citation type="submission" date="2024-09" db="EMBL/GenBank/DDBJ databases">
        <title>Floridaenema gen nov. (Aerosakkonemataceae, Aerosakkonematales ord. nov., Cyanobacteria) from benthic tropical and subtropical fresh waters, with the description of four new species.</title>
        <authorList>
            <person name="Moretto J.A."/>
            <person name="Berthold D.E."/>
            <person name="Lefler F.W."/>
            <person name="Huang I.-S."/>
            <person name="Laughinghouse H. IV."/>
        </authorList>
    </citation>
    <scope>NUCLEOTIDE SEQUENCE [LARGE SCALE GENOMIC DNA]</scope>
    <source>
        <strain evidence="3 4">BLCC-F154</strain>
    </source>
</reference>
<evidence type="ECO:0000256" key="1">
    <source>
        <dbReference type="SAM" id="MobiDB-lite"/>
    </source>
</evidence>
<comment type="caution">
    <text evidence="3">The sequence shown here is derived from an EMBL/GenBank/DDBJ whole genome shotgun (WGS) entry which is preliminary data.</text>
</comment>
<dbReference type="PROSITE" id="PS50914">
    <property type="entry name" value="BON"/>
    <property type="match status" value="1"/>
</dbReference>
<protein>
    <submittedName>
        <fullName evidence="3">BON domain-containing protein</fullName>
    </submittedName>
</protein>
<dbReference type="InterPro" id="IPR007055">
    <property type="entry name" value="BON_dom"/>
</dbReference>
<organism evidence="3 4">
    <name type="scientific">Floridaenema fluviatile BLCC-F154</name>
    <dbReference type="NCBI Taxonomy" id="3153640"/>
    <lineage>
        <taxon>Bacteria</taxon>
        <taxon>Bacillati</taxon>
        <taxon>Cyanobacteriota</taxon>
        <taxon>Cyanophyceae</taxon>
        <taxon>Oscillatoriophycideae</taxon>
        <taxon>Aerosakkonematales</taxon>
        <taxon>Aerosakkonemataceae</taxon>
        <taxon>Floridanema</taxon>
        <taxon>Floridanema fluviatile</taxon>
    </lineage>
</organism>
<name>A0ABV4YH46_9CYAN</name>
<dbReference type="RefSeq" id="WP_413259622.1">
    <property type="nucleotide sequence ID" value="NZ_JBHFNS010000084.1"/>
</dbReference>
<evidence type="ECO:0000313" key="3">
    <source>
        <dbReference type="EMBL" id="MFB2938139.1"/>
    </source>
</evidence>
<gene>
    <name evidence="3" type="ORF">ACE1B6_23070</name>
</gene>
<keyword evidence="4" id="KW-1185">Reference proteome</keyword>
<dbReference type="EMBL" id="JBHFNS010000084">
    <property type="protein sequence ID" value="MFB2938139.1"/>
    <property type="molecule type" value="Genomic_DNA"/>
</dbReference>
<dbReference type="Proteomes" id="UP001576776">
    <property type="component" value="Unassembled WGS sequence"/>
</dbReference>
<sequence length="113" mass="11792">MGWFDRIFGFGKPDNAQTNPEPTGTDDQGNAIPPERVGLNGEYDQSGLAKRVALAFDEDPSLDDISTLWVAQTGGTVVLKGSVPSEDILNKVVSIAGGINGATSVDTDQVTVG</sequence>
<feature type="domain" description="BON" evidence="2">
    <location>
        <begin position="44"/>
        <end position="113"/>
    </location>
</feature>
<feature type="region of interest" description="Disordered" evidence="1">
    <location>
        <begin position="1"/>
        <end position="40"/>
    </location>
</feature>
<evidence type="ECO:0000259" key="2">
    <source>
        <dbReference type="PROSITE" id="PS50914"/>
    </source>
</evidence>